<geneLocation type="plasmid" evidence="1">
    <name>1</name>
</geneLocation>
<proteinExistence type="predicted"/>
<gene>
    <name evidence="1" type="ORF">MBLL_01308</name>
</gene>
<name>A0A679K3X0_9HYPH</name>
<protein>
    <submittedName>
        <fullName evidence="1">Uncharacterized protein</fullName>
    </submittedName>
</protein>
<accession>A0A679K3X0</accession>
<evidence type="ECO:0000313" key="1">
    <source>
        <dbReference type="EMBL" id="CAA2138773.1"/>
    </source>
</evidence>
<keyword evidence="1" id="KW-0614">Plasmid</keyword>
<sequence>MDWNAKVQATLDHFGSRKRVYPVNQSLKLIDFFAQKATATEEEMQSYGTAVFVGTILGHVTTAVHGKGSVPLEGGWYRHDFPSATYTIAPGFAKAWLAAIPGR</sequence>
<reference evidence="1" key="1">
    <citation type="submission" date="2019-12" db="EMBL/GenBank/DDBJ databases">
        <authorList>
            <person name="Cremers G."/>
        </authorList>
    </citation>
    <scope>NUCLEOTIDE SEQUENCE</scope>
    <source>
        <strain evidence="1">Mbul2</strain>
        <plasmid evidence="1">1</plasmid>
    </source>
</reference>
<organism evidence="1">
    <name type="scientific">Methylobacterium bullatum</name>
    <dbReference type="NCBI Taxonomy" id="570505"/>
    <lineage>
        <taxon>Bacteria</taxon>
        <taxon>Pseudomonadati</taxon>
        <taxon>Pseudomonadota</taxon>
        <taxon>Alphaproteobacteria</taxon>
        <taxon>Hyphomicrobiales</taxon>
        <taxon>Methylobacteriaceae</taxon>
        <taxon>Methylobacterium</taxon>
    </lineage>
</organism>
<dbReference type="RefSeq" id="WP_339159855.1">
    <property type="nucleotide sequence ID" value="NZ_LR743510.1"/>
</dbReference>
<dbReference type="EMBL" id="LR743510">
    <property type="protein sequence ID" value="CAA2138773.1"/>
    <property type="molecule type" value="Genomic_DNA"/>
</dbReference>
<dbReference type="AlphaFoldDB" id="A0A679K3X0"/>